<dbReference type="InParanoid" id="A7T3E2"/>
<evidence type="ECO:0000313" key="3">
    <source>
        <dbReference type="Proteomes" id="UP000001593"/>
    </source>
</evidence>
<dbReference type="OMA" id="YHTRGAI"/>
<accession>A7T3E2</accession>
<dbReference type="Proteomes" id="UP000001593">
    <property type="component" value="Unassembled WGS sequence"/>
</dbReference>
<keyword evidence="1" id="KW-0732">Signal</keyword>
<feature type="signal peptide" evidence="1">
    <location>
        <begin position="1"/>
        <end position="23"/>
    </location>
</feature>
<evidence type="ECO:0000256" key="1">
    <source>
        <dbReference type="SAM" id="SignalP"/>
    </source>
</evidence>
<reference evidence="2 3" key="1">
    <citation type="journal article" date="2007" name="Science">
        <title>Sea anemone genome reveals ancestral eumetazoan gene repertoire and genomic organization.</title>
        <authorList>
            <person name="Putnam N.H."/>
            <person name="Srivastava M."/>
            <person name="Hellsten U."/>
            <person name="Dirks B."/>
            <person name="Chapman J."/>
            <person name="Salamov A."/>
            <person name="Terry A."/>
            <person name="Shapiro H."/>
            <person name="Lindquist E."/>
            <person name="Kapitonov V.V."/>
            <person name="Jurka J."/>
            <person name="Genikhovich G."/>
            <person name="Grigoriev I.V."/>
            <person name="Lucas S.M."/>
            <person name="Steele R.E."/>
            <person name="Finnerty J.R."/>
            <person name="Technau U."/>
            <person name="Martindale M.Q."/>
            <person name="Rokhsar D.S."/>
        </authorList>
    </citation>
    <scope>NUCLEOTIDE SEQUENCE [LARGE SCALE GENOMIC DNA]</scope>
    <source>
        <strain evidence="3">CH2 X CH6</strain>
    </source>
</reference>
<protein>
    <submittedName>
        <fullName evidence="2">Uncharacterized protein</fullName>
    </submittedName>
</protein>
<dbReference type="HOGENOM" id="CLU_473536_0_0_1"/>
<proteinExistence type="predicted"/>
<organism evidence="2 3">
    <name type="scientific">Nematostella vectensis</name>
    <name type="common">Starlet sea anemone</name>
    <dbReference type="NCBI Taxonomy" id="45351"/>
    <lineage>
        <taxon>Eukaryota</taxon>
        <taxon>Metazoa</taxon>
        <taxon>Cnidaria</taxon>
        <taxon>Anthozoa</taxon>
        <taxon>Hexacorallia</taxon>
        <taxon>Actiniaria</taxon>
        <taxon>Edwardsiidae</taxon>
        <taxon>Nematostella</taxon>
    </lineage>
</organism>
<name>A7T3E2_NEMVE</name>
<evidence type="ECO:0000313" key="2">
    <source>
        <dbReference type="EMBL" id="EDO29524.1"/>
    </source>
</evidence>
<gene>
    <name evidence="2" type="ORF">NEMVEDRAFT_v1g248659</name>
</gene>
<feature type="chain" id="PRO_5002712537" evidence="1">
    <location>
        <begin position="24"/>
        <end position="576"/>
    </location>
</feature>
<dbReference type="AlphaFoldDB" id="A7T3E2"/>
<keyword evidence="3" id="KW-1185">Reference proteome</keyword>
<dbReference type="EMBL" id="DS470484">
    <property type="protein sequence ID" value="EDO29524.1"/>
    <property type="molecule type" value="Genomic_DNA"/>
</dbReference>
<sequence length="576" mass="64998">MANFQALLLLGVVLGSALHLAEPRVITNSAKKRQSVTNDIQMVASESSTINDQQPTARACTPNALLKQQCEAELTNYDTTADWIADPDRADLRWIEKCIANYYCFKKKQGADEWTSIPTLADALGTDYMEKAAERAKQFFVRNNDWDDSKSKFKVNNQCTNLLYVTAARYLLVTQVLYEVSEGSLTVCERDPNGKTRIPAKVCFPPNYGSQTCTSDYDVGLVGPESGNIAALFNEYFQDAEKGFGKPSEEVFDTNIYAYTLEFAMPNIYSGLTPEFLDGVNSREGMPNYKMQEVASAIFKVYKYKQEFGEQLLNSAKAHLPKTWSKQLNDWYKLFLIWSNNVENAIRTDQSENFRERHNKIYQMLVGSVAEASRDVGLPAEHMAQVSLALIYAAEAYHTRGAIRHVVGVTQMKNQDIENSLTLWDFWTSMLENWGDSIKEHHHCTSDNINVEACLVKMSKYLWRLFLAMDKIKGLLGSDASTLMDIKPAHDLMSHWLYDLKKKGAGSIPATERIDLSAPAKDYLPVFLGFFQCSNDRRGQKLSEKCMEKIQNKVNTFHVTLALQIKAGKLHATPAS</sequence>